<dbReference type="Pfam" id="PF02879">
    <property type="entry name" value="PGM_PMM_II"/>
    <property type="match status" value="1"/>
</dbReference>
<dbReference type="InterPro" id="IPR005844">
    <property type="entry name" value="A-D-PHexomutase_a/b/a-I"/>
</dbReference>
<dbReference type="SUPFAM" id="SSF55957">
    <property type="entry name" value="Phosphoglucomutase, C-terminal domain"/>
    <property type="match status" value="1"/>
</dbReference>
<protein>
    <submittedName>
        <fullName evidence="11">Fis family transcriptional regulator</fullName>
    </submittedName>
</protein>
<dbReference type="GO" id="GO:0016868">
    <property type="term" value="F:intramolecular phosphotransferase activity"/>
    <property type="evidence" value="ECO:0007669"/>
    <property type="project" value="InterPro"/>
</dbReference>
<dbReference type="AlphaFoldDB" id="A0A0S7Y1Z0"/>
<dbReference type="InterPro" id="IPR036900">
    <property type="entry name" value="A-D-PHexomutase_C_sf"/>
</dbReference>
<evidence type="ECO:0000259" key="10">
    <source>
        <dbReference type="Pfam" id="PF02880"/>
    </source>
</evidence>
<proteinExistence type="inferred from homology"/>
<dbReference type="Pfam" id="PF02878">
    <property type="entry name" value="PGM_PMM_I"/>
    <property type="match status" value="1"/>
</dbReference>
<gene>
    <name evidence="11" type="ORF">AMJ44_05495</name>
</gene>
<dbReference type="PATRIC" id="fig|1703775.3.peg.1974"/>
<feature type="domain" description="Alpha-D-phosphohexomutase alpha/beta/alpha" evidence="8">
    <location>
        <begin position="4"/>
        <end position="132"/>
    </location>
</feature>
<evidence type="ECO:0000313" key="12">
    <source>
        <dbReference type="Proteomes" id="UP000051861"/>
    </source>
</evidence>
<dbReference type="PRINTS" id="PR00509">
    <property type="entry name" value="PGMPMM"/>
</dbReference>
<dbReference type="Pfam" id="PF00408">
    <property type="entry name" value="PGM_PMM_IV"/>
    <property type="match status" value="1"/>
</dbReference>
<dbReference type="GO" id="GO:0046872">
    <property type="term" value="F:metal ion binding"/>
    <property type="evidence" value="ECO:0007669"/>
    <property type="project" value="UniProtKB-KW"/>
</dbReference>
<keyword evidence="4" id="KW-0479">Metal-binding</keyword>
<keyword evidence="5" id="KW-0460">Magnesium</keyword>
<evidence type="ECO:0000259" key="8">
    <source>
        <dbReference type="Pfam" id="PF02878"/>
    </source>
</evidence>
<feature type="domain" description="Alpha-D-phosphohexomutase C-terminal" evidence="7">
    <location>
        <begin position="369"/>
        <end position="440"/>
    </location>
</feature>
<name>A0A0S7Y1Z0_UNCSA</name>
<feature type="domain" description="Alpha-D-phosphohexomutase alpha/beta/alpha" evidence="10">
    <location>
        <begin position="256"/>
        <end position="364"/>
    </location>
</feature>
<dbReference type="SUPFAM" id="SSF53738">
    <property type="entry name" value="Phosphoglucomutase, first 3 domains"/>
    <property type="match status" value="3"/>
</dbReference>
<evidence type="ECO:0000256" key="4">
    <source>
        <dbReference type="ARBA" id="ARBA00022723"/>
    </source>
</evidence>
<dbReference type="EMBL" id="LIZX01000040">
    <property type="protein sequence ID" value="KPJ68786.1"/>
    <property type="molecule type" value="Genomic_DNA"/>
</dbReference>
<keyword evidence="6" id="KW-0413">Isomerase</keyword>
<evidence type="ECO:0000256" key="6">
    <source>
        <dbReference type="ARBA" id="ARBA00023235"/>
    </source>
</evidence>
<dbReference type="Gene3D" id="3.30.310.50">
    <property type="entry name" value="Alpha-D-phosphohexomutase, C-terminal domain"/>
    <property type="match status" value="1"/>
</dbReference>
<dbReference type="PANTHER" id="PTHR43771:SF1">
    <property type="entry name" value="PHOSPHOMANNOMUTASE"/>
    <property type="match status" value="1"/>
</dbReference>
<dbReference type="PANTHER" id="PTHR43771">
    <property type="entry name" value="PHOSPHOMANNOMUTASE"/>
    <property type="match status" value="1"/>
</dbReference>
<keyword evidence="3" id="KW-0597">Phosphoprotein</keyword>
<accession>A0A0S7Y1Z0</accession>
<comment type="caution">
    <text evidence="11">The sequence shown here is derived from an EMBL/GenBank/DDBJ whole genome shotgun (WGS) entry which is preliminary data.</text>
</comment>
<comment type="cofactor">
    <cofactor evidence="1">
        <name>Mg(2+)</name>
        <dbReference type="ChEBI" id="CHEBI:18420"/>
    </cofactor>
</comment>
<evidence type="ECO:0000313" key="11">
    <source>
        <dbReference type="EMBL" id="KPJ68786.1"/>
    </source>
</evidence>
<dbReference type="CDD" id="cd03089">
    <property type="entry name" value="PMM_PGM"/>
    <property type="match status" value="1"/>
</dbReference>
<dbReference type="InterPro" id="IPR016055">
    <property type="entry name" value="A-D-PHexomutase_a/b/a-I/II/III"/>
</dbReference>
<organism evidence="11 12">
    <name type="scientific">candidate division WOR-1 bacterium DG_54_3</name>
    <dbReference type="NCBI Taxonomy" id="1703775"/>
    <lineage>
        <taxon>Bacteria</taxon>
        <taxon>Bacillati</taxon>
        <taxon>Saganbacteria</taxon>
    </lineage>
</organism>
<feature type="domain" description="Alpha-D-phosphohexomutase alpha/beta/alpha" evidence="9">
    <location>
        <begin position="152"/>
        <end position="250"/>
    </location>
</feature>
<dbReference type="InterPro" id="IPR005841">
    <property type="entry name" value="Alpha-D-phosphohexomutase_SF"/>
</dbReference>
<dbReference type="InterPro" id="IPR005843">
    <property type="entry name" value="A-D-PHexomutase_C"/>
</dbReference>
<evidence type="ECO:0000256" key="3">
    <source>
        <dbReference type="ARBA" id="ARBA00022553"/>
    </source>
</evidence>
<dbReference type="GO" id="GO:0005975">
    <property type="term" value="P:carbohydrate metabolic process"/>
    <property type="evidence" value="ECO:0007669"/>
    <property type="project" value="InterPro"/>
</dbReference>
<dbReference type="Gene3D" id="3.40.120.10">
    <property type="entry name" value="Alpha-D-Glucose-1,6-Bisphosphate, subunit A, domain 3"/>
    <property type="match status" value="3"/>
</dbReference>
<evidence type="ECO:0000256" key="1">
    <source>
        <dbReference type="ARBA" id="ARBA00001946"/>
    </source>
</evidence>
<evidence type="ECO:0000256" key="2">
    <source>
        <dbReference type="ARBA" id="ARBA00010231"/>
    </source>
</evidence>
<comment type="similarity">
    <text evidence="2">Belongs to the phosphohexose mutase family.</text>
</comment>
<dbReference type="Proteomes" id="UP000051861">
    <property type="component" value="Unassembled WGS sequence"/>
</dbReference>
<dbReference type="InterPro" id="IPR005845">
    <property type="entry name" value="A-D-PHexomutase_a/b/a-II"/>
</dbReference>
<dbReference type="Pfam" id="PF02880">
    <property type="entry name" value="PGM_PMM_III"/>
    <property type="match status" value="1"/>
</dbReference>
<evidence type="ECO:0000256" key="5">
    <source>
        <dbReference type="ARBA" id="ARBA00022842"/>
    </source>
</evidence>
<evidence type="ECO:0000259" key="7">
    <source>
        <dbReference type="Pfam" id="PF00408"/>
    </source>
</evidence>
<dbReference type="InterPro" id="IPR005846">
    <property type="entry name" value="A-D-PHexomutase_a/b/a-III"/>
</dbReference>
<reference evidence="11 12" key="1">
    <citation type="journal article" date="2015" name="Microbiome">
        <title>Genomic resolution of linkages in carbon, nitrogen, and sulfur cycling among widespread estuary sediment bacteria.</title>
        <authorList>
            <person name="Baker B.J."/>
            <person name="Lazar C.S."/>
            <person name="Teske A.P."/>
            <person name="Dick G.J."/>
        </authorList>
    </citation>
    <scope>NUCLEOTIDE SEQUENCE [LARGE SCALE GENOMIC DNA]</scope>
    <source>
        <strain evidence="11">DG_54_3</strain>
    </source>
</reference>
<evidence type="ECO:0000259" key="9">
    <source>
        <dbReference type="Pfam" id="PF02879"/>
    </source>
</evidence>
<sequence>MAGIFKAYDIRGRYPDELDEAKAKRIGAAFVRFLNAHRIVIGHDMRLSSESLARAFIEGARSSGVAVEDIGMVTTPMLYYTIIDREYDGGVMVTASHLPGGINGFKLCREQAIPLSGDKGLPALETMVKRTTETTAEARAQGSYRRIGVLEKYIDQLCRFVHNPRPLKVAVDAGNGMAGPEVSAFFQRFPIWTLVPMYMKPDGQFPHHIANPLLVDTTRDLQAMVVKEKVDVGVAFDGDADRCGFIDEKGERISEDLITALIAEFLLKKEPGATVFYDLRSSRIVPEAISRLGGKAIRTRVGHAFIKAAMRENNALFAGELSGHYYYRDMGFTDNAVFTMIQMLNLLSTKNVPLSHVIEPLKKYYSTGEINMQVQNPVAIFNALEQKYPDAAIDHLDGTTVEYKTWWFNLRLSNTEPVMRLNLETKDQDTLTKRKQEVINAIKGVDAAMVLKV</sequence>